<dbReference type="InterPro" id="IPR011041">
    <property type="entry name" value="Quinoprot_gluc/sorb_DH_b-prop"/>
</dbReference>
<dbReference type="Proteomes" id="UP000192796">
    <property type="component" value="Unassembled WGS sequence"/>
</dbReference>
<evidence type="ECO:0000313" key="2">
    <source>
        <dbReference type="EMBL" id="OQP64214.1"/>
    </source>
</evidence>
<evidence type="ECO:0000313" key="3">
    <source>
        <dbReference type="Proteomes" id="UP000192796"/>
    </source>
</evidence>
<name>A0A1V9G0X1_9BACT</name>
<dbReference type="EMBL" id="LVYD01000042">
    <property type="protein sequence ID" value="OQP64214.1"/>
    <property type="molecule type" value="Genomic_DNA"/>
</dbReference>
<dbReference type="InterPro" id="IPR012938">
    <property type="entry name" value="Glc/Sorbosone_DH"/>
</dbReference>
<reference evidence="2 3" key="1">
    <citation type="submission" date="2016-03" db="EMBL/GenBank/DDBJ databases">
        <title>Niastella vici sp. nov., isolated from farmland soil.</title>
        <authorList>
            <person name="Chen L."/>
            <person name="Wang D."/>
            <person name="Yang S."/>
            <person name="Wang G."/>
        </authorList>
    </citation>
    <scope>NUCLEOTIDE SEQUENCE [LARGE SCALE GENOMIC DNA]</scope>
    <source>
        <strain evidence="2 3">DJ57</strain>
    </source>
</reference>
<dbReference type="PANTHER" id="PTHR19328:SF13">
    <property type="entry name" value="HIPL1 PROTEIN"/>
    <property type="match status" value="1"/>
</dbReference>
<dbReference type="STRING" id="1703345.A3860_19745"/>
<gene>
    <name evidence="2" type="ORF">A3860_19745</name>
</gene>
<dbReference type="Gene3D" id="2.120.10.30">
    <property type="entry name" value="TolB, C-terminal domain"/>
    <property type="match status" value="1"/>
</dbReference>
<evidence type="ECO:0000259" key="1">
    <source>
        <dbReference type="Pfam" id="PF07995"/>
    </source>
</evidence>
<dbReference type="AlphaFoldDB" id="A0A1V9G0X1"/>
<comment type="caution">
    <text evidence="2">The sequence shown here is derived from an EMBL/GenBank/DDBJ whole genome shotgun (WGS) entry which is preliminary data.</text>
</comment>
<dbReference type="RefSeq" id="WP_081146829.1">
    <property type="nucleotide sequence ID" value="NZ_LVYD01000042.1"/>
</dbReference>
<dbReference type="Pfam" id="PF07995">
    <property type="entry name" value="GSDH"/>
    <property type="match status" value="1"/>
</dbReference>
<organism evidence="2 3">
    <name type="scientific">Niastella vici</name>
    <dbReference type="NCBI Taxonomy" id="1703345"/>
    <lineage>
        <taxon>Bacteria</taxon>
        <taxon>Pseudomonadati</taxon>
        <taxon>Bacteroidota</taxon>
        <taxon>Chitinophagia</taxon>
        <taxon>Chitinophagales</taxon>
        <taxon>Chitinophagaceae</taxon>
        <taxon>Niastella</taxon>
    </lineage>
</organism>
<accession>A0A1V9G0X1</accession>
<proteinExistence type="predicted"/>
<dbReference type="OrthoDB" id="9770043at2"/>
<dbReference type="SUPFAM" id="SSF50952">
    <property type="entry name" value="Soluble quinoprotein glucose dehydrogenase"/>
    <property type="match status" value="1"/>
</dbReference>
<feature type="domain" description="Glucose/Sorbosone dehydrogenase" evidence="1">
    <location>
        <begin position="43"/>
        <end position="355"/>
    </location>
</feature>
<protein>
    <submittedName>
        <fullName evidence="2">Glucose dehydrogenase</fullName>
    </submittedName>
</protein>
<dbReference type="InterPro" id="IPR011042">
    <property type="entry name" value="6-blade_b-propeller_TolB-like"/>
</dbReference>
<keyword evidence="3" id="KW-1185">Reference proteome</keyword>
<dbReference type="PANTHER" id="PTHR19328">
    <property type="entry name" value="HEDGEHOG-INTERACTING PROTEIN"/>
    <property type="match status" value="1"/>
</dbReference>
<sequence>MKQMIIYSGLCIALLIMCCNKKKGNDDTATSAVLKDSILTSKLSHPWEIVWGPDNFIWMTERGGKLSRVNPATGAVTTILTIAEVSAQGEGGLLGMALHPNFATTPQVFVAYDYMNGSTYIEKIVRYTYNGSTLTSPQIIIDNIKAASIHNGCRLLITPDQKLFITTGDSNDQTLPQNKSALNGKVLRLNLDGSIPADNPTPGSAVWSFGHRNPQGLVFANNILYSSEHGPSSDDEINIIEKGRNYGWPTVMGFCNTSAEQSFCNANNVREPLWAWTPTIAPSGLDYYDKDQIPQWKHSLLLAVLKDSRLLQLKLNAARTGIDSVFEFYVNKYGRMRDVCISPEGKVYVCTDNGDDDKIVEVKKK</sequence>